<keyword evidence="1" id="KW-1133">Transmembrane helix</keyword>
<dbReference type="EMBL" id="PP978606">
    <property type="protein sequence ID" value="XDJ03333.1"/>
    <property type="molecule type" value="Genomic_DNA"/>
</dbReference>
<feature type="transmembrane region" description="Helical" evidence="1">
    <location>
        <begin position="46"/>
        <end position="66"/>
    </location>
</feature>
<keyword evidence="1" id="KW-0812">Transmembrane</keyword>
<accession>A0AB39C9F7</accession>
<reference evidence="2" key="1">
    <citation type="submission" date="2024-07" db="EMBL/GenBank/DDBJ databases">
        <authorList>
            <person name="Kang S."/>
            <person name="Bae J.-W."/>
        </authorList>
    </citation>
    <scope>NUCLEOTIDE SEQUENCE</scope>
</reference>
<keyword evidence="1" id="KW-0472">Membrane</keyword>
<protein>
    <submittedName>
        <fullName evidence="2">Uncharacterized protein</fullName>
    </submittedName>
</protein>
<name>A0AB39C9F7_9VIRU</name>
<proteinExistence type="predicted"/>
<sequence length="261" mass="30044">MKFKNMPSANETRASGESILKTAREMWADDRVESGKGYVFRKGFGAFYVATTFIVGYSCLGIAWMQRYLERAVLFVIRFLFTLISVVISIPFLSIALFVNVKTGEITKLGKLVSKNMKRILTRLDIHKYAIKIGDMKRGTFKKFEGVDLKENGFYLVVDDKTGRVVFRFYVAPNQRRKTGASRTLLRIKRREHEPSAMVAMLESASLYYVAHDKIKNLFGFPNLNGSTFESAIQMRYGAGENYTEWNRALNDIYDFEFQPY</sequence>
<evidence type="ECO:0000313" key="2">
    <source>
        <dbReference type="EMBL" id="XDJ03333.1"/>
    </source>
</evidence>
<evidence type="ECO:0000256" key="1">
    <source>
        <dbReference type="SAM" id="Phobius"/>
    </source>
</evidence>
<organism evidence="2">
    <name type="scientific">Klebsiella phage K14-2</name>
    <dbReference type="NCBI Taxonomy" id="3156075"/>
    <lineage>
        <taxon>Viruses</taxon>
    </lineage>
</organism>
<feature type="transmembrane region" description="Helical" evidence="1">
    <location>
        <begin position="72"/>
        <end position="99"/>
    </location>
</feature>
<gene>
    <name evidence="2" type="ORF">K142_00208</name>
</gene>